<sequence length="226" mass="25975">MSKDAKEGWKCSDCKQSDGNRKVSEAEETQDTNKIGEMVKKMSDKLTQKIDAIQKSMQEIENVEIRDVPDTKGEDVVNIVKQIGRAIGVEDIKEGDIQVAHRVESMNKGRGKRSIIAHMGSRYIRNKWLQKYKNYRKATNDQGARTLTAKNINPNLPNDPIYLNEHVTGNMKLLLKDTKAFAKENNIKYVWIKDGFILIKKNENDKTVKKINTRTELEEYKANFQT</sequence>
<dbReference type="PaxDb" id="121845-A0A3Q0JGD7"/>
<proteinExistence type="predicted"/>
<dbReference type="AlphaFoldDB" id="A0A3Q0JGD7"/>
<dbReference type="KEGG" id="dci:113472092"/>
<evidence type="ECO:0000259" key="2">
    <source>
        <dbReference type="Pfam" id="PF25298"/>
    </source>
</evidence>
<keyword evidence="3" id="KW-1185">Reference proteome</keyword>
<evidence type="ECO:0000313" key="3">
    <source>
        <dbReference type="Proteomes" id="UP000079169"/>
    </source>
</evidence>
<evidence type="ECO:0000256" key="1">
    <source>
        <dbReference type="SAM" id="MobiDB-lite"/>
    </source>
</evidence>
<dbReference type="InterPro" id="IPR057251">
    <property type="entry name" value="FP_C"/>
</dbReference>
<gene>
    <name evidence="4" type="primary">LOC113472092</name>
</gene>
<name>A0A3Q0JGD7_DIACI</name>
<feature type="domain" description="FP protein C-terminal" evidence="2">
    <location>
        <begin position="169"/>
        <end position="208"/>
    </location>
</feature>
<organism evidence="3 4">
    <name type="scientific">Diaphorina citri</name>
    <name type="common">Asian citrus psyllid</name>
    <dbReference type="NCBI Taxonomy" id="121845"/>
    <lineage>
        <taxon>Eukaryota</taxon>
        <taxon>Metazoa</taxon>
        <taxon>Ecdysozoa</taxon>
        <taxon>Arthropoda</taxon>
        <taxon>Hexapoda</taxon>
        <taxon>Insecta</taxon>
        <taxon>Pterygota</taxon>
        <taxon>Neoptera</taxon>
        <taxon>Paraneoptera</taxon>
        <taxon>Hemiptera</taxon>
        <taxon>Sternorrhyncha</taxon>
        <taxon>Psylloidea</taxon>
        <taxon>Psyllidae</taxon>
        <taxon>Diaphorininae</taxon>
        <taxon>Diaphorina</taxon>
    </lineage>
</organism>
<evidence type="ECO:0000313" key="4">
    <source>
        <dbReference type="RefSeq" id="XP_026687464.1"/>
    </source>
</evidence>
<dbReference type="GeneID" id="113472092"/>
<accession>A0A3Q0JGD7</accession>
<dbReference type="STRING" id="121845.A0A3Q0JGD7"/>
<dbReference type="Proteomes" id="UP000079169">
    <property type="component" value="Unplaced"/>
</dbReference>
<dbReference type="Pfam" id="PF25298">
    <property type="entry name" value="Baculo_FP_2nd"/>
    <property type="match status" value="1"/>
</dbReference>
<protein>
    <submittedName>
        <fullName evidence="4">Uncharacterized protein LOC113472092</fullName>
    </submittedName>
</protein>
<dbReference type="RefSeq" id="XP_026687464.1">
    <property type="nucleotide sequence ID" value="XM_026831663.1"/>
</dbReference>
<feature type="region of interest" description="Disordered" evidence="1">
    <location>
        <begin position="1"/>
        <end position="35"/>
    </location>
</feature>
<reference evidence="4" key="1">
    <citation type="submission" date="2025-08" db="UniProtKB">
        <authorList>
            <consortium name="RefSeq"/>
        </authorList>
    </citation>
    <scope>IDENTIFICATION</scope>
</reference>
<feature type="compositionally biased region" description="Basic and acidic residues" evidence="1">
    <location>
        <begin position="1"/>
        <end position="25"/>
    </location>
</feature>